<evidence type="ECO:0000259" key="2">
    <source>
        <dbReference type="Pfam" id="PF13439"/>
    </source>
</evidence>
<evidence type="ECO:0000313" key="3">
    <source>
        <dbReference type="EMBL" id="AFM21222.1"/>
    </source>
</evidence>
<dbReference type="InterPro" id="IPR050194">
    <property type="entry name" value="Glycosyltransferase_grp1"/>
</dbReference>
<dbReference type="InterPro" id="IPR001296">
    <property type="entry name" value="Glyco_trans_1"/>
</dbReference>
<dbReference type="Pfam" id="PF13439">
    <property type="entry name" value="Glyco_transf_4"/>
    <property type="match status" value="1"/>
</dbReference>
<reference evidence="4" key="1">
    <citation type="journal article" date="2013" name="Stand. Genomic Sci.">
        <title>Complete genome sequence of the moderate thermophile Anaerobaculum mobile type strain (NGA(T)).</title>
        <authorList>
            <person name="Mavromatis K."/>
            <person name="Stackebrandt E."/>
            <person name="Held B."/>
            <person name="Lapidus A."/>
            <person name="Nolan M."/>
            <person name="Lucas S."/>
            <person name="Hammon N."/>
            <person name="Deshpande S."/>
            <person name="Cheng J.F."/>
            <person name="Tapia R."/>
            <person name="Goodwin L.A."/>
            <person name="Pitluck S."/>
            <person name="Liolios K."/>
            <person name="Pagani I."/>
            <person name="Ivanova N."/>
            <person name="Mikhailova N."/>
            <person name="Huntemann M."/>
            <person name="Pati A."/>
            <person name="Chen A."/>
            <person name="Palaniappan K."/>
            <person name="Land M."/>
            <person name="Rohde M."/>
            <person name="Spring S."/>
            <person name="Goker M."/>
            <person name="Woyke T."/>
            <person name="Detter J.C."/>
            <person name="Bristow J."/>
            <person name="Eisen J.A."/>
            <person name="Markowitz V."/>
            <person name="Hugenholtz P."/>
            <person name="Klenk H.P."/>
            <person name="Kyrpides N.C."/>
        </authorList>
    </citation>
    <scope>NUCLEOTIDE SEQUENCE</scope>
    <source>
        <strain evidence="4">ATCC BAA-54 / DSM 13181 / NGA</strain>
    </source>
</reference>
<dbReference type="GO" id="GO:0016757">
    <property type="term" value="F:glycosyltransferase activity"/>
    <property type="evidence" value="ECO:0007669"/>
    <property type="project" value="InterPro"/>
</dbReference>
<dbReference type="PANTHER" id="PTHR45947:SF3">
    <property type="entry name" value="SULFOQUINOVOSYL TRANSFERASE SQD2"/>
    <property type="match status" value="1"/>
</dbReference>
<dbReference type="KEGG" id="amo:Anamo_0571"/>
<proteinExistence type="predicted"/>
<feature type="domain" description="Glycosyltransferase subfamily 4-like N-terminal" evidence="2">
    <location>
        <begin position="19"/>
        <end position="155"/>
    </location>
</feature>
<dbReference type="Proteomes" id="UP000006061">
    <property type="component" value="Chromosome"/>
</dbReference>
<keyword evidence="4" id="KW-1185">Reference proteome</keyword>
<evidence type="ECO:0000313" key="4">
    <source>
        <dbReference type="Proteomes" id="UP000006061"/>
    </source>
</evidence>
<organism evidence="3 4">
    <name type="scientific">Acetomicrobium mobile (strain ATCC BAA-54 / DSM 13181 / JCM 12221 / NGA)</name>
    <name type="common">Anaerobaculum mobile</name>
    <dbReference type="NCBI Taxonomy" id="891968"/>
    <lineage>
        <taxon>Bacteria</taxon>
        <taxon>Thermotogati</taxon>
        <taxon>Synergistota</taxon>
        <taxon>Synergistia</taxon>
        <taxon>Synergistales</taxon>
        <taxon>Acetomicrobiaceae</taxon>
        <taxon>Acetomicrobium</taxon>
    </lineage>
</organism>
<dbReference type="InterPro" id="IPR028098">
    <property type="entry name" value="Glyco_trans_4-like_N"/>
</dbReference>
<gene>
    <name evidence="3" type="ordered locus">Anamo_0571</name>
</gene>
<evidence type="ECO:0000259" key="1">
    <source>
        <dbReference type="Pfam" id="PF00534"/>
    </source>
</evidence>
<accession>I4BVB5</accession>
<dbReference type="EMBL" id="CP003198">
    <property type="protein sequence ID" value="AFM21222.1"/>
    <property type="molecule type" value="Genomic_DNA"/>
</dbReference>
<sequence>MRVLHYVDENRLSWAQAWIQLLEALRQKGIENFVLCRPGGTLHEMLAQKGFTVFTCKPAIPWAPPLCACIKDVIKAVKPDVIHTRLSQAALLGGYWGKRLGVPVLCTVDKYPKAKYYKYAAHLAACSNDVARHMISQGFDGKKVTVVSNPIDVSRYEKPKSYVPQMRKSKSIPQDIPVILAAGRFVDWKGFDVLIKACAKLEGVDFRLWLAGDGPQRKSLENLAAGLDMTSHITFWGFLDDIRPLMWESDLFVLPSKTPEPFGIVALEAMACGLPVIATNAGGVLDFVDETCGWLVRPNDPDDLAAAIKKALICDEIRRTKAIAAKEKALKFDVSKIAEQYVALYYKLGL</sequence>
<dbReference type="SUPFAM" id="SSF53756">
    <property type="entry name" value="UDP-Glycosyltransferase/glycogen phosphorylase"/>
    <property type="match status" value="1"/>
</dbReference>
<dbReference type="HOGENOM" id="CLU_009583_0_3_0"/>
<name>I4BVB5_ACEMN</name>
<keyword evidence="3" id="KW-0808">Transferase</keyword>
<dbReference type="AlphaFoldDB" id="I4BVB5"/>
<dbReference type="PANTHER" id="PTHR45947">
    <property type="entry name" value="SULFOQUINOVOSYL TRANSFERASE SQD2"/>
    <property type="match status" value="1"/>
</dbReference>
<dbReference type="CDD" id="cd03801">
    <property type="entry name" value="GT4_PimA-like"/>
    <property type="match status" value="1"/>
</dbReference>
<dbReference type="Pfam" id="PF00534">
    <property type="entry name" value="Glycos_transf_1"/>
    <property type="match status" value="1"/>
</dbReference>
<feature type="domain" description="Glycosyl transferase family 1" evidence="1">
    <location>
        <begin position="165"/>
        <end position="324"/>
    </location>
</feature>
<dbReference type="eggNOG" id="COG0438">
    <property type="taxonomic scope" value="Bacteria"/>
</dbReference>
<protein>
    <submittedName>
        <fullName evidence="3">Glycosyltransferase</fullName>
    </submittedName>
</protein>
<dbReference type="Gene3D" id="3.40.50.2000">
    <property type="entry name" value="Glycogen Phosphorylase B"/>
    <property type="match status" value="2"/>
</dbReference>
<dbReference type="STRING" id="891968.Anamo_0571"/>